<dbReference type="RefSeq" id="WP_130487760.1">
    <property type="nucleotide sequence ID" value="NZ_CBCSEB010000005.1"/>
</dbReference>
<accession>A0A4Q7MET8</accession>
<sequence length="163" mass="18123">MSTTGDQQKRSVYDASCWPLGMTFSSGSPRLEDMLDDAANWRAWLGRGERFAILRVLLDRDAYAHPPGAAQARKAWLAEHGDLIRQHMLGMALVLPEDVLDQAQRMQAERLFGVPAHAFCSVEDAISWLRPLMTQNFGIANSEAALIRALVRSQQMIASLSGR</sequence>
<dbReference type="Proteomes" id="UP000292039">
    <property type="component" value="Unassembled WGS sequence"/>
</dbReference>
<reference evidence="1 2" key="1">
    <citation type="submission" date="2019-02" db="EMBL/GenBank/DDBJ databases">
        <title>Genomic Encyclopedia of Type Strains, Phase IV (KMG-IV): sequencing the most valuable type-strain genomes for metagenomic binning, comparative biology and taxonomic classification.</title>
        <authorList>
            <person name="Goeker M."/>
        </authorList>
    </citation>
    <scope>NUCLEOTIDE SEQUENCE [LARGE SCALE GENOMIC DNA]</scope>
    <source>
        <strain evidence="1 2">DSM 16618</strain>
    </source>
</reference>
<evidence type="ECO:0000313" key="2">
    <source>
        <dbReference type="Proteomes" id="UP000292039"/>
    </source>
</evidence>
<organism evidence="1 2">
    <name type="scientific">Kerstersia gyiorum</name>
    <dbReference type="NCBI Taxonomy" id="206506"/>
    <lineage>
        <taxon>Bacteria</taxon>
        <taxon>Pseudomonadati</taxon>
        <taxon>Pseudomonadota</taxon>
        <taxon>Betaproteobacteria</taxon>
        <taxon>Burkholderiales</taxon>
        <taxon>Alcaligenaceae</taxon>
        <taxon>Kerstersia</taxon>
    </lineage>
</organism>
<evidence type="ECO:0000313" key="1">
    <source>
        <dbReference type="EMBL" id="RZS64899.1"/>
    </source>
</evidence>
<dbReference type="EMBL" id="SGWZ01000007">
    <property type="protein sequence ID" value="RZS64899.1"/>
    <property type="molecule type" value="Genomic_DNA"/>
</dbReference>
<gene>
    <name evidence="1" type="ORF">EV679_3243</name>
</gene>
<proteinExistence type="predicted"/>
<name>A0A4Q7MET8_9BURK</name>
<protein>
    <submittedName>
        <fullName evidence="1">Uncharacterized protein</fullName>
    </submittedName>
</protein>
<dbReference type="AlphaFoldDB" id="A0A4Q7MET8"/>
<comment type="caution">
    <text evidence="1">The sequence shown here is derived from an EMBL/GenBank/DDBJ whole genome shotgun (WGS) entry which is preliminary data.</text>
</comment>